<evidence type="ECO:0000256" key="5">
    <source>
        <dbReference type="ARBA" id="ARBA00022840"/>
    </source>
</evidence>
<accession>A0A323UMH2</accession>
<dbReference type="CDD" id="cd03257">
    <property type="entry name" value="ABC_NikE_OppD_transporters"/>
    <property type="match status" value="1"/>
</dbReference>
<organism evidence="9 10">
    <name type="scientific">Rhodopseudomonas palustris</name>
    <dbReference type="NCBI Taxonomy" id="1076"/>
    <lineage>
        <taxon>Bacteria</taxon>
        <taxon>Pseudomonadati</taxon>
        <taxon>Pseudomonadota</taxon>
        <taxon>Alphaproteobacteria</taxon>
        <taxon>Hyphomicrobiales</taxon>
        <taxon>Nitrobacteraceae</taxon>
        <taxon>Rhodopseudomonas</taxon>
    </lineage>
</organism>
<evidence type="ECO:0000256" key="3">
    <source>
        <dbReference type="ARBA" id="ARBA00022448"/>
    </source>
</evidence>
<sequence length="349" mass="38183">MTDSTSPTPSEIIAVRDLRILFPTRDGHDTVKAVDGMDFEVRTGETFGIIGESGSGKTTLGRALVSLLKPTEGQILHQGVDPAALGAKAFRRHRRDYQIVFQDPNAALNPRMTIIDSVMEPLEIVGEGDAASRRRRGIAAIERVGLSPEAADRYPHQLSGGQKQRVNIARVLTLRPKVIVCDEVVAALDVSIRGDVLNLFADLQREFGLTYVFITHDISVVSHISDRIAVTYLGKLMELGPAEDVIEHPLHPYTRALLSAEPIPLPSHLRVDRRIILEGEIPSPVAPPSGCRFRTRCPSVQPRCAAEEPAWREVRSGHRVACHFATTEGPPPDQRQAENTTIMGGPTCA</sequence>
<dbReference type="NCBIfam" id="TIGR01727">
    <property type="entry name" value="oligo_HPY"/>
    <property type="match status" value="1"/>
</dbReference>
<dbReference type="InterPro" id="IPR003439">
    <property type="entry name" value="ABC_transporter-like_ATP-bd"/>
</dbReference>
<gene>
    <name evidence="9" type="ORF">DNX69_04200</name>
</gene>
<keyword evidence="5 9" id="KW-0067">ATP-binding</keyword>
<reference evidence="9 10" key="1">
    <citation type="submission" date="2018-06" db="EMBL/GenBank/DDBJ databases">
        <title>Draft Whole-Genome Sequence of the purple photosynthetic bacterium Rhodospeudomonas palustris XCP.</title>
        <authorList>
            <person name="Rayyan A."/>
            <person name="Meyer T.E."/>
            <person name="Kyndt J.A."/>
        </authorList>
    </citation>
    <scope>NUCLEOTIDE SEQUENCE [LARGE SCALE GENOMIC DNA]</scope>
    <source>
        <strain evidence="9 10">XCP</strain>
    </source>
</reference>
<evidence type="ECO:0000313" key="9">
    <source>
        <dbReference type="EMBL" id="PZA13569.1"/>
    </source>
</evidence>
<dbReference type="InterPro" id="IPR017871">
    <property type="entry name" value="ABC_transporter-like_CS"/>
</dbReference>
<dbReference type="InterPro" id="IPR050319">
    <property type="entry name" value="ABC_transp_ATP-bind"/>
</dbReference>
<dbReference type="SUPFAM" id="SSF52540">
    <property type="entry name" value="P-loop containing nucleoside triphosphate hydrolases"/>
    <property type="match status" value="1"/>
</dbReference>
<dbReference type="GO" id="GO:0016887">
    <property type="term" value="F:ATP hydrolysis activity"/>
    <property type="evidence" value="ECO:0007669"/>
    <property type="project" value="InterPro"/>
</dbReference>
<evidence type="ECO:0000313" key="10">
    <source>
        <dbReference type="Proteomes" id="UP000248134"/>
    </source>
</evidence>
<evidence type="ECO:0000256" key="1">
    <source>
        <dbReference type="ARBA" id="ARBA00004417"/>
    </source>
</evidence>
<feature type="domain" description="ABC transporter" evidence="8">
    <location>
        <begin position="15"/>
        <end position="258"/>
    </location>
</feature>
<comment type="function">
    <text evidence="6">Involved in beta-(1--&gt;2)glucan export. Transmembrane domains (TMD) form a pore in the inner membrane and the ATP-binding domain (NBD) is responsible for energy generation.</text>
</comment>
<name>A0A323UMH2_RHOPL</name>
<dbReference type="GO" id="GO:0015833">
    <property type="term" value="P:peptide transport"/>
    <property type="evidence" value="ECO:0007669"/>
    <property type="project" value="InterPro"/>
</dbReference>
<dbReference type="SMART" id="SM00382">
    <property type="entry name" value="AAA"/>
    <property type="match status" value="1"/>
</dbReference>
<dbReference type="PANTHER" id="PTHR43776:SF7">
    <property type="entry name" value="D,D-DIPEPTIDE TRANSPORT ATP-BINDING PROTEIN DDPF-RELATED"/>
    <property type="match status" value="1"/>
</dbReference>
<proteinExistence type="inferred from homology"/>
<evidence type="ECO:0000256" key="4">
    <source>
        <dbReference type="ARBA" id="ARBA00022741"/>
    </source>
</evidence>
<dbReference type="GO" id="GO:0005886">
    <property type="term" value="C:plasma membrane"/>
    <property type="evidence" value="ECO:0007669"/>
    <property type="project" value="UniProtKB-SubCell"/>
</dbReference>
<comment type="similarity">
    <text evidence="2">Belongs to the ABC transporter superfamily.</text>
</comment>
<dbReference type="PROSITE" id="PS50893">
    <property type="entry name" value="ABC_TRANSPORTER_2"/>
    <property type="match status" value="1"/>
</dbReference>
<evidence type="ECO:0000256" key="6">
    <source>
        <dbReference type="ARBA" id="ARBA00024722"/>
    </source>
</evidence>
<dbReference type="GO" id="GO:0055085">
    <property type="term" value="P:transmembrane transport"/>
    <property type="evidence" value="ECO:0007669"/>
    <property type="project" value="UniProtKB-ARBA"/>
</dbReference>
<dbReference type="PANTHER" id="PTHR43776">
    <property type="entry name" value="TRANSPORT ATP-BINDING PROTEIN"/>
    <property type="match status" value="1"/>
</dbReference>
<keyword evidence="3" id="KW-0813">Transport</keyword>
<dbReference type="InterPro" id="IPR027417">
    <property type="entry name" value="P-loop_NTPase"/>
</dbReference>
<dbReference type="InterPro" id="IPR013563">
    <property type="entry name" value="Oligopep_ABC_C"/>
</dbReference>
<dbReference type="Pfam" id="PF00005">
    <property type="entry name" value="ABC_tran"/>
    <property type="match status" value="1"/>
</dbReference>
<dbReference type="EMBL" id="QKQS01000006">
    <property type="protein sequence ID" value="PZA13569.1"/>
    <property type="molecule type" value="Genomic_DNA"/>
</dbReference>
<protein>
    <submittedName>
        <fullName evidence="9">Peptide ABC transporter ATP-binding protein</fullName>
    </submittedName>
</protein>
<dbReference type="Proteomes" id="UP000248134">
    <property type="component" value="Unassembled WGS sequence"/>
</dbReference>
<dbReference type="RefSeq" id="WP_110784732.1">
    <property type="nucleotide sequence ID" value="NZ_QKQS01000006.1"/>
</dbReference>
<dbReference type="Pfam" id="PF08352">
    <property type="entry name" value="oligo_HPY"/>
    <property type="match status" value="1"/>
</dbReference>
<dbReference type="AlphaFoldDB" id="A0A323UMH2"/>
<dbReference type="GO" id="GO:0005524">
    <property type="term" value="F:ATP binding"/>
    <property type="evidence" value="ECO:0007669"/>
    <property type="project" value="UniProtKB-KW"/>
</dbReference>
<dbReference type="OrthoDB" id="9815712at2"/>
<feature type="region of interest" description="Disordered" evidence="7">
    <location>
        <begin position="326"/>
        <end position="349"/>
    </location>
</feature>
<comment type="subcellular location">
    <subcellularLocation>
        <location evidence="1">Cell inner membrane</location>
        <topology evidence="1">Peripheral membrane protein</topology>
    </subcellularLocation>
</comment>
<dbReference type="PROSITE" id="PS00211">
    <property type="entry name" value="ABC_TRANSPORTER_1"/>
    <property type="match status" value="1"/>
</dbReference>
<comment type="caution">
    <text evidence="9">The sequence shown here is derived from an EMBL/GenBank/DDBJ whole genome shotgun (WGS) entry which is preliminary data.</text>
</comment>
<evidence type="ECO:0000259" key="8">
    <source>
        <dbReference type="PROSITE" id="PS50893"/>
    </source>
</evidence>
<dbReference type="Gene3D" id="3.40.50.300">
    <property type="entry name" value="P-loop containing nucleotide triphosphate hydrolases"/>
    <property type="match status" value="1"/>
</dbReference>
<evidence type="ECO:0000256" key="7">
    <source>
        <dbReference type="SAM" id="MobiDB-lite"/>
    </source>
</evidence>
<dbReference type="FunFam" id="3.40.50.300:FF:000016">
    <property type="entry name" value="Oligopeptide ABC transporter ATP-binding component"/>
    <property type="match status" value="1"/>
</dbReference>
<keyword evidence="4" id="KW-0547">Nucleotide-binding</keyword>
<dbReference type="InterPro" id="IPR003593">
    <property type="entry name" value="AAA+_ATPase"/>
</dbReference>
<evidence type="ECO:0000256" key="2">
    <source>
        <dbReference type="ARBA" id="ARBA00005417"/>
    </source>
</evidence>